<dbReference type="InterPro" id="IPR004360">
    <property type="entry name" value="Glyas_Fos-R_dOase_dom"/>
</dbReference>
<feature type="domain" description="VOC" evidence="1">
    <location>
        <begin position="1"/>
        <end position="123"/>
    </location>
</feature>
<sequence>MYTHVVLGTNDLARAKAFYDALFEVIGGKALGELKGKLLYEKDGQMLMIGHPIDGHPATVSNGFTLGFSLPSAEAVEAWHKVGIEHGGQAIEDAPGVRTVGGSKYFLAYLRDPDGNKLCARHDM</sequence>
<dbReference type="InterPro" id="IPR029068">
    <property type="entry name" value="Glyas_Bleomycin-R_OHBP_Dase"/>
</dbReference>
<dbReference type="AlphaFoldDB" id="A0A1S8GRA7"/>
<dbReference type="PANTHER" id="PTHR35006:SF1">
    <property type="entry name" value="BLL2941 PROTEIN"/>
    <property type="match status" value="1"/>
</dbReference>
<dbReference type="PANTHER" id="PTHR35006">
    <property type="entry name" value="GLYOXALASE FAMILY PROTEIN (AFU_ORTHOLOGUE AFUA_5G14830)"/>
    <property type="match status" value="1"/>
</dbReference>
<dbReference type="Proteomes" id="UP000200980">
    <property type="component" value="Unassembled WGS sequence"/>
</dbReference>
<gene>
    <name evidence="2" type="ORF">AL01_01095</name>
</gene>
<evidence type="ECO:0000313" key="3">
    <source>
        <dbReference type="Proteomes" id="UP000200980"/>
    </source>
</evidence>
<proteinExistence type="predicted"/>
<dbReference type="CDD" id="cd07262">
    <property type="entry name" value="VOC_like"/>
    <property type="match status" value="1"/>
</dbReference>
<protein>
    <submittedName>
        <fullName evidence="2">Glyoxalase</fullName>
    </submittedName>
</protein>
<evidence type="ECO:0000313" key="2">
    <source>
        <dbReference type="EMBL" id="OOL19609.1"/>
    </source>
</evidence>
<dbReference type="InterPro" id="IPR037523">
    <property type="entry name" value="VOC_core"/>
</dbReference>
<dbReference type="SUPFAM" id="SSF54593">
    <property type="entry name" value="Glyoxalase/Bleomycin resistance protein/Dihydroxybiphenyl dioxygenase"/>
    <property type="match status" value="1"/>
</dbReference>
<organism evidence="2 3">
    <name type="scientific">Bombella intestini</name>
    <dbReference type="NCBI Taxonomy" id="1539051"/>
    <lineage>
        <taxon>Bacteria</taxon>
        <taxon>Pseudomonadati</taxon>
        <taxon>Pseudomonadota</taxon>
        <taxon>Alphaproteobacteria</taxon>
        <taxon>Acetobacterales</taxon>
        <taxon>Acetobacteraceae</taxon>
        <taxon>Bombella</taxon>
    </lineage>
</organism>
<dbReference type="EMBL" id="JATM01000001">
    <property type="protein sequence ID" value="OOL19609.1"/>
    <property type="molecule type" value="Genomic_DNA"/>
</dbReference>
<name>A0A1S8GRA7_9PROT</name>
<accession>A0A1S8GRA7</accession>
<dbReference type="Gene3D" id="3.10.180.10">
    <property type="entry name" value="2,3-Dihydroxybiphenyl 1,2-Dioxygenase, domain 1"/>
    <property type="match status" value="1"/>
</dbReference>
<keyword evidence="3" id="KW-1185">Reference proteome</keyword>
<dbReference type="PROSITE" id="PS51819">
    <property type="entry name" value="VOC"/>
    <property type="match status" value="1"/>
</dbReference>
<comment type="caution">
    <text evidence="2">The sequence shown here is derived from an EMBL/GenBank/DDBJ whole genome shotgun (WGS) entry which is preliminary data.</text>
</comment>
<dbReference type="RefSeq" id="WP_077395852.1">
    <property type="nucleotide sequence ID" value="NZ_JATM01000001.1"/>
</dbReference>
<reference evidence="2 3" key="1">
    <citation type="journal article" date="2016" name="PLoS ONE">
        <title>Whole-Genome Sequence Analysis of Bombella intestini LMG 28161T, a Novel Acetic Acid Bacterium Isolated from the Crop of a Red-Tailed Bumble Bee, Bombus lapidarius.</title>
        <authorList>
            <person name="Li L."/>
            <person name="Illeghems K."/>
            <person name="Van Kerrebroeck S."/>
            <person name="Borremans W."/>
            <person name="Cleenwerck I."/>
            <person name="Smagghe G."/>
            <person name="De Vuyst L."/>
            <person name="Vandamme P."/>
        </authorList>
    </citation>
    <scope>NUCLEOTIDE SEQUENCE [LARGE SCALE GENOMIC DNA]</scope>
    <source>
        <strain evidence="2 3">R-52487</strain>
    </source>
</reference>
<dbReference type="Pfam" id="PF00903">
    <property type="entry name" value="Glyoxalase"/>
    <property type="match status" value="1"/>
</dbReference>
<dbReference type="OrthoDB" id="9807407at2"/>
<evidence type="ECO:0000259" key="1">
    <source>
        <dbReference type="PROSITE" id="PS51819"/>
    </source>
</evidence>